<dbReference type="EMBL" id="JACAZE010000011">
    <property type="protein sequence ID" value="KAF7304271.1"/>
    <property type="molecule type" value="Genomic_DNA"/>
</dbReference>
<dbReference type="Gene3D" id="3.30.559.10">
    <property type="entry name" value="Chloramphenicol acetyltransferase-like domain"/>
    <property type="match status" value="1"/>
</dbReference>
<name>A0A8H6ST76_MYCCL</name>
<accession>A0A8H6ST76</accession>
<keyword evidence="2" id="KW-1185">Reference proteome</keyword>
<protein>
    <submittedName>
        <fullName evidence="1">Uncharacterized protein</fullName>
    </submittedName>
</protein>
<proteinExistence type="predicted"/>
<dbReference type="AlphaFoldDB" id="A0A8H6ST76"/>
<dbReference type="InterPro" id="IPR023213">
    <property type="entry name" value="CAT-like_dom_sf"/>
</dbReference>
<evidence type="ECO:0000313" key="1">
    <source>
        <dbReference type="EMBL" id="KAF7304271.1"/>
    </source>
</evidence>
<organism evidence="1 2">
    <name type="scientific">Mycena chlorophos</name>
    <name type="common">Agaric fungus</name>
    <name type="synonym">Agaricus chlorophos</name>
    <dbReference type="NCBI Taxonomy" id="658473"/>
    <lineage>
        <taxon>Eukaryota</taxon>
        <taxon>Fungi</taxon>
        <taxon>Dikarya</taxon>
        <taxon>Basidiomycota</taxon>
        <taxon>Agaricomycotina</taxon>
        <taxon>Agaricomycetes</taxon>
        <taxon>Agaricomycetidae</taxon>
        <taxon>Agaricales</taxon>
        <taxon>Marasmiineae</taxon>
        <taxon>Mycenaceae</taxon>
        <taxon>Mycena</taxon>
    </lineage>
</organism>
<dbReference type="PANTHER" id="PTHR28037">
    <property type="entry name" value="ALCOHOL O-ACETYLTRANSFERASE 1-RELATED"/>
    <property type="match status" value="1"/>
</dbReference>
<sequence length="532" mass="58504">MLAPHYHSTTTSVRQTYSRLLGPNELAYFLPSRASGLNDIYTRVIFRGPAALVSPFRLRIVWAIVRIQHALLAARVDMPPGRYNEARFVYSPPASPQEALEEAGHSLSIHDDKTGLELDHNFLFGDRLLSSSCLSRMFVVRSSEDPMSGLTEFHMAFCSLHAITDGTSANIYTILQFLGGSAEPGGNVRSDEELFHILEFEWSRRWGKASAADSFEAITPAAESRLPNPTSPFQIAAWRVDSMNLQRRAIGGHSFPRVPAQTTEQALLEIKFTPQQTLALVSKCASEGCNLGHAIFALCNLAWLQTALSRGPEFLAKYAPPTLPTLLYTAITLRRHLAPVEPLTSPMALALGYGTIALPGFLPSGDMKKAFWLRARNAQKQMRRQIKSPMLLPRAQIMAIERGRKAKLFAKMDDEGVPVPGSASGLPPNAHNASPPPSLALMGISHLGDLGSSYQPELYPALEFVDSVGHSRKAPGGILLFTRVAAGQRFSMMLGWDRKAFPEGLVEEFWGRVLKGVEEFGLLEDMEVSARL</sequence>
<dbReference type="PANTHER" id="PTHR28037:SF1">
    <property type="entry name" value="ALCOHOL O-ACETYLTRANSFERASE 1-RELATED"/>
    <property type="match status" value="1"/>
</dbReference>
<dbReference type="InterPro" id="IPR052058">
    <property type="entry name" value="Alcohol_O-acetyltransferase"/>
</dbReference>
<comment type="caution">
    <text evidence="1">The sequence shown here is derived from an EMBL/GenBank/DDBJ whole genome shotgun (WGS) entry which is preliminary data.</text>
</comment>
<reference evidence="1" key="1">
    <citation type="submission" date="2020-05" db="EMBL/GenBank/DDBJ databases">
        <title>Mycena genomes resolve the evolution of fungal bioluminescence.</title>
        <authorList>
            <person name="Tsai I.J."/>
        </authorList>
    </citation>
    <scope>NUCLEOTIDE SEQUENCE</scope>
    <source>
        <strain evidence="1">110903Hualien_Pintung</strain>
    </source>
</reference>
<dbReference type="Proteomes" id="UP000613580">
    <property type="component" value="Unassembled WGS sequence"/>
</dbReference>
<dbReference type="OrthoDB" id="2965451at2759"/>
<evidence type="ECO:0000313" key="2">
    <source>
        <dbReference type="Proteomes" id="UP000613580"/>
    </source>
</evidence>
<gene>
    <name evidence="1" type="ORF">HMN09_00828400</name>
</gene>